<dbReference type="Proteomes" id="UP000008466">
    <property type="component" value="Chromosome"/>
</dbReference>
<keyword evidence="8 10" id="KW-0456">Lyase</keyword>
<evidence type="ECO:0000256" key="2">
    <source>
        <dbReference type="ARBA" id="ARBA00005170"/>
    </source>
</evidence>
<comment type="pathway">
    <text evidence="2">Polyol metabolism; (R,R)-butane-2,3-diol biosynthesis; (R,R)-butane-2,3-diol from pyruvate: step 2/3.</text>
</comment>
<dbReference type="STRING" id="158189.SpiBuddy_2693"/>
<keyword evidence="9" id="KW-0472">Membrane</keyword>
<reference evidence="11" key="1">
    <citation type="submission" date="2011-02" db="EMBL/GenBank/DDBJ databases">
        <title>Complete sequence of Spirochaeta sp. Buddy.</title>
        <authorList>
            <person name="Lucas S."/>
            <person name="Copeland A."/>
            <person name="Lapidus A."/>
            <person name="Cheng J.-F."/>
            <person name="Goodwin L."/>
            <person name="Pitluck S."/>
            <person name="Zeytun A."/>
            <person name="Detter J.C."/>
            <person name="Han C."/>
            <person name="Tapia R."/>
            <person name="Land M."/>
            <person name="Hauser L."/>
            <person name="Kyrpides N."/>
            <person name="Ivanova N."/>
            <person name="Mikhailova N."/>
            <person name="Pagani I."/>
            <person name="Ritalahti K.M."/>
            <person name="Loeffler F.E."/>
            <person name="Woyke T."/>
        </authorList>
    </citation>
    <scope>NUCLEOTIDE SEQUENCE [LARGE SCALE GENOMIC DNA]</scope>
    <source>
        <strain evidence="11">ATCC BAA-1886 / DSM 22777 / Buddy</strain>
    </source>
</reference>
<dbReference type="KEGG" id="sbu:SpiBuddy_2693"/>
<dbReference type="Pfam" id="PF03306">
    <property type="entry name" value="AAL_decarboxy"/>
    <property type="match status" value="1"/>
</dbReference>
<accession>F0RSP3</accession>
<dbReference type="NCBIfam" id="TIGR01252">
    <property type="entry name" value="acetolac_decarb"/>
    <property type="match status" value="1"/>
</dbReference>
<dbReference type="Gene3D" id="3.30.1330.80">
    <property type="entry name" value="Hypothetical protein, similar to alpha- acetolactate decarboxylase, domain 2"/>
    <property type="match status" value="2"/>
</dbReference>
<dbReference type="PANTHER" id="PTHR35524">
    <property type="entry name" value="ALPHA-ACETOLACTATE DECARBOXYLASE"/>
    <property type="match status" value="1"/>
</dbReference>
<evidence type="ECO:0000256" key="9">
    <source>
        <dbReference type="SAM" id="Phobius"/>
    </source>
</evidence>
<evidence type="ECO:0000256" key="1">
    <source>
        <dbReference type="ARBA" id="ARBA00001784"/>
    </source>
</evidence>
<comment type="similarity">
    <text evidence="3">Belongs to the alpha-acetolactate decarboxylase family.</text>
</comment>
<evidence type="ECO:0000256" key="7">
    <source>
        <dbReference type="ARBA" id="ARBA00023061"/>
    </source>
</evidence>
<keyword evidence="6" id="KW-0210">Decarboxylase</keyword>
<keyword evidence="7" id="KW-0005">Acetoin biosynthesis</keyword>
<comment type="catalytic activity">
    <reaction evidence="1">
        <text>(2S)-2-acetolactate + H(+) = (R)-acetoin + CO2</text>
        <dbReference type="Rhea" id="RHEA:21580"/>
        <dbReference type="ChEBI" id="CHEBI:15378"/>
        <dbReference type="ChEBI" id="CHEBI:15686"/>
        <dbReference type="ChEBI" id="CHEBI:16526"/>
        <dbReference type="ChEBI" id="CHEBI:58476"/>
        <dbReference type="EC" id="4.1.1.5"/>
    </reaction>
</comment>
<organism evidence="10 11">
    <name type="scientific">Sphaerochaeta globosa (strain ATCC BAA-1886 / DSM 22777 / Buddy)</name>
    <name type="common">Spirochaeta sp. (strain Buddy)</name>
    <dbReference type="NCBI Taxonomy" id="158189"/>
    <lineage>
        <taxon>Bacteria</taxon>
        <taxon>Pseudomonadati</taxon>
        <taxon>Spirochaetota</taxon>
        <taxon>Spirochaetia</taxon>
        <taxon>Spirochaetales</taxon>
        <taxon>Sphaerochaetaceae</taxon>
        <taxon>Sphaerochaeta</taxon>
    </lineage>
</organism>
<dbReference type="AlphaFoldDB" id="F0RSP3"/>
<evidence type="ECO:0000256" key="6">
    <source>
        <dbReference type="ARBA" id="ARBA00022793"/>
    </source>
</evidence>
<evidence type="ECO:0000256" key="4">
    <source>
        <dbReference type="ARBA" id="ARBA00013204"/>
    </source>
</evidence>
<dbReference type="eggNOG" id="COG3527">
    <property type="taxonomic scope" value="Bacteria"/>
</dbReference>
<name>F0RSP3_SPHGB</name>
<dbReference type="EMBL" id="CP002541">
    <property type="protein sequence ID" value="ADY14502.1"/>
    <property type="molecule type" value="Genomic_DNA"/>
</dbReference>
<dbReference type="CDD" id="cd17299">
    <property type="entry name" value="acetolactate_decarboxylase"/>
    <property type="match status" value="1"/>
</dbReference>
<dbReference type="UniPathway" id="UPA00626">
    <property type="reaction ID" value="UER00678"/>
</dbReference>
<sequence>MLGEFKKNSFTFLHHDYQGCTLLAKGRLYMKYWRVRSRRFLLVCMLVVVLVLSGCSTLNRQSGHLFQVSLLNALLLGEYDGFLPVEDLKRYGDIGIGTFDTLDGEMILLDGTVYQAKADGTVLPVGDSIMIPFAMATHFSPTLGAKSLSSISGIEALKTSLDRMISSTTNDFNRFYVVKLEGSFSHVRIRSVPAQEKPYQRLATIAASQKEYVLQQVDGSIVAFRCPDYVQGINMPGWHLHFLSSDTLKGGHLLEVDVQEAELEMGDMKEYTLVLPDSESFAAMDIAHDLSKETQAVEGIRK</sequence>
<evidence type="ECO:0000256" key="8">
    <source>
        <dbReference type="ARBA" id="ARBA00023239"/>
    </source>
</evidence>
<dbReference type="GO" id="GO:0045151">
    <property type="term" value="P:acetoin biosynthetic process"/>
    <property type="evidence" value="ECO:0007669"/>
    <property type="project" value="UniProtKB-KW"/>
</dbReference>
<dbReference type="HOGENOM" id="CLU_072561_0_0_12"/>
<dbReference type="PANTHER" id="PTHR35524:SF1">
    <property type="entry name" value="ALPHA-ACETOLACTATE DECARBOXYLASE"/>
    <property type="match status" value="1"/>
</dbReference>
<protein>
    <recommendedName>
        <fullName evidence="5">Alpha-acetolactate decarboxylase</fullName>
        <ecNumber evidence="4">4.1.1.5</ecNumber>
    </recommendedName>
</protein>
<keyword evidence="9" id="KW-0812">Transmembrane</keyword>
<dbReference type="GO" id="GO:0047605">
    <property type="term" value="F:acetolactate decarboxylase activity"/>
    <property type="evidence" value="ECO:0007669"/>
    <property type="project" value="UniProtKB-EC"/>
</dbReference>
<feature type="transmembrane region" description="Helical" evidence="9">
    <location>
        <begin position="40"/>
        <end position="59"/>
    </location>
</feature>
<keyword evidence="9" id="KW-1133">Transmembrane helix</keyword>
<dbReference type="SUPFAM" id="SSF117856">
    <property type="entry name" value="AF0104/ALDC/Ptd012-like"/>
    <property type="match status" value="1"/>
</dbReference>
<evidence type="ECO:0000313" key="10">
    <source>
        <dbReference type="EMBL" id="ADY14502.1"/>
    </source>
</evidence>
<dbReference type="InterPro" id="IPR005128">
    <property type="entry name" value="Acetolactate_a_deCO2ase"/>
</dbReference>
<evidence type="ECO:0000313" key="11">
    <source>
        <dbReference type="Proteomes" id="UP000008466"/>
    </source>
</evidence>
<gene>
    <name evidence="10" type="ordered locus">SpiBuddy_2693</name>
</gene>
<evidence type="ECO:0000256" key="3">
    <source>
        <dbReference type="ARBA" id="ARBA00007106"/>
    </source>
</evidence>
<proteinExistence type="inferred from homology"/>
<dbReference type="EC" id="4.1.1.5" evidence="4"/>
<evidence type="ECO:0000256" key="5">
    <source>
        <dbReference type="ARBA" id="ARBA00020164"/>
    </source>
</evidence>
<keyword evidence="11" id="KW-1185">Reference proteome</keyword>